<evidence type="ECO:0000313" key="5">
    <source>
        <dbReference type="Ensembl" id="ENSCVAP00000001326.1"/>
    </source>
</evidence>
<dbReference type="PRINTS" id="PR00401">
    <property type="entry name" value="SH2DOMAIN"/>
</dbReference>
<reference evidence="5" key="1">
    <citation type="submission" date="2025-08" db="UniProtKB">
        <authorList>
            <consortium name="Ensembl"/>
        </authorList>
    </citation>
    <scope>IDENTIFICATION</scope>
</reference>
<evidence type="ECO:0000313" key="6">
    <source>
        <dbReference type="Proteomes" id="UP000265020"/>
    </source>
</evidence>
<name>A0A3Q2C980_CYPVA</name>
<dbReference type="Gene3D" id="3.30.505.10">
    <property type="entry name" value="SH2 domain"/>
    <property type="match status" value="1"/>
</dbReference>
<gene>
    <name evidence="5" type="primary">HSH2D</name>
</gene>
<proteinExistence type="predicted"/>
<accession>A0A3Q2C980</accession>
<dbReference type="Proteomes" id="UP000265020">
    <property type="component" value="Unassembled WGS sequence"/>
</dbReference>
<keyword evidence="6" id="KW-1185">Reference proteome</keyword>
<dbReference type="GeneTree" id="ENSGT00940000161678"/>
<evidence type="ECO:0000259" key="4">
    <source>
        <dbReference type="PROSITE" id="PS50001"/>
    </source>
</evidence>
<dbReference type="PROSITE" id="PS50001">
    <property type="entry name" value="SH2"/>
    <property type="match status" value="1"/>
</dbReference>
<dbReference type="RefSeq" id="XP_015249904.1">
    <property type="nucleotide sequence ID" value="XM_015394418.1"/>
</dbReference>
<dbReference type="Pfam" id="PF00017">
    <property type="entry name" value="SH2"/>
    <property type="match status" value="1"/>
</dbReference>
<protein>
    <submittedName>
        <fullName evidence="5">Hematopoietic SH2 domain containing</fullName>
    </submittedName>
</protein>
<dbReference type="GeneID" id="107097313"/>
<evidence type="ECO:0000256" key="1">
    <source>
        <dbReference type="ARBA" id="ARBA00022999"/>
    </source>
</evidence>
<reference evidence="5" key="2">
    <citation type="submission" date="2025-09" db="UniProtKB">
        <authorList>
            <consortium name="Ensembl"/>
        </authorList>
    </citation>
    <scope>IDENTIFICATION</scope>
</reference>
<dbReference type="AlphaFoldDB" id="A0A3Q2C980"/>
<keyword evidence="1 2" id="KW-0727">SH2 domain</keyword>
<dbReference type="PANTHER" id="PTHR14388">
    <property type="entry name" value="T CELL-SPECIFIC ADAPTER PROTEIN TSAD"/>
    <property type="match status" value="1"/>
</dbReference>
<evidence type="ECO:0000256" key="2">
    <source>
        <dbReference type="PROSITE-ProRule" id="PRU00191"/>
    </source>
</evidence>
<dbReference type="InterPro" id="IPR036860">
    <property type="entry name" value="SH2_dom_sf"/>
</dbReference>
<feature type="region of interest" description="Disordered" evidence="3">
    <location>
        <begin position="314"/>
        <end position="365"/>
    </location>
</feature>
<dbReference type="GO" id="GO:0005737">
    <property type="term" value="C:cytoplasm"/>
    <property type="evidence" value="ECO:0007669"/>
    <property type="project" value="TreeGrafter"/>
</dbReference>
<dbReference type="InterPro" id="IPR000980">
    <property type="entry name" value="SH2"/>
</dbReference>
<evidence type="ECO:0000256" key="3">
    <source>
        <dbReference type="SAM" id="MobiDB-lite"/>
    </source>
</evidence>
<dbReference type="SUPFAM" id="SSF55550">
    <property type="entry name" value="SH2 domain"/>
    <property type="match status" value="1"/>
</dbReference>
<dbReference type="Ensembl" id="ENSCVAT00000013596.1">
    <property type="protein sequence ID" value="ENSCVAP00000001326.1"/>
    <property type="gene ID" value="ENSCVAG00000002293.1"/>
</dbReference>
<feature type="domain" description="SH2" evidence="4">
    <location>
        <begin position="35"/>
        <end position="126"/>
    </location>
</feature>
<dbReference type="OMA" id="SVPDWFH"/>
<dbReference type="CTD" id="84941"/>
<dbReference type="OrthoDB" id="67310at2759"/>
<dbReference type="SMART" id="SM00252">
    <property type="entry name" value="SH2"/>
    <property type="match status" value="1"/>
</dbReference>
<organism evidence="5 6">
    <name type="scientific">Cyprinodon variegatus</name>
    <name type="common">Sheepshead minnow</name>
    <dbReference type="NCBI Taxonomy" id="28743"/>
    <lineage>
        <taxon>Eukaryota</taxon>
        <taxon>Metazoa</taxon>
        <taxon>Chordata</taxon>
        <taxon>Craniata</taxon>
        <taxon>Vertebrata</taxon>
        <taxon>Euteleostomi</taxon>
        <taxon>Actinopterygii</taxon>
        <taxon>Neopterygii</taxon>
        <taxon>Teleostei</taxon>
        <taxon>Neoteleostei</taxon>
        <taxon>Acanthomorphata</taxon>
        <taxon>Ovalentaria</taxon>
        <taxon>Atherinomorphae</taxon>
        <taxon>Cyprinodontiformes</taxon>
        <taxon>Cyprinodontidae</taxon>
        <taxon>Cyprinodon</taxon>
    </lineage>
</organism>
<sequence length="365" mass="41574">MMEQSQLTHGRQDPFVWFTESQIQSVFRNGSVPDWFHGIITRKIAEELLMFKPPGYFLIRVSESRIGYTLSFCTDERCRHFMIDVLEDGQYIIVGENRKHRSLQDLVEYHRRTPIMPFNQVLTVACGQSPASRADYAELLFSPRARSYTTSVIPNNLQQPTISYPKPEMPPALPHRPDNLRNSVIVQSSQPKRLYPCLGEDLKHVTVPSPASPVPKIRDRFTAESSPLKQPPEVPLRNHVTQVQNPACTRTTMGSEIPSTPSASERKLTANVNPVKFQELRPLVVTNLKNLKKIFQKKMSNPQENVYEEITKVPGDSSEVEENEYQEVTGDFTCSGPPNYHRDEGLNNPNLPQEYRSPPPFAPGY</sequence>
<dbReference type="PANTHER" id="PTHR14388:SF3">
    <property type="entry name" value="HEMATOPOIETIC SH2 DOMAIN-CONTAINING PROTEIN"/>
    <property type="match status" value="1"/>
</dbReference>